<dbReference type="InParanoid" id="A0A409W4G7"/>
<keyword evidence="2" id="KW-1185">Reference proteome</keyword>
<dbReference type="Proteomes" id="UP000284842">
    <property type="component" value="Unassembled WGS sequence"/>
</dbReference>
<evidence type="ECO:0000313" key="1">
    <source>
        <dbReference type="EMBL" id="PPQ73414.1"/>
    </source>
</evidence>
<comment type="caution">
    <text evidence="1">The sequence shown here is derived from an EMBL/GenBank/DDBJ whole genome shotgun (WGS) entry which is preliminary data.</text>
</comment>
<dbReference type="OrthoDB" id="3232239at2759"/>
<dbReference type="EMBL" id="NHTK01005819">
    <property type="protein sequence ID" value="PPQ73414.1"/>
    <property type="molecule type" value="Genomic_DNA"/>
</dbReference>
<protein>
    <recommendedName>
        <fullName evidence="3">F-box domain-containing protein</fullName>
    </recommendedName>
</protein>
<dbReference type="Gene3D" id="3.80.10.10">
    <property type="entry name" value="Ribonuclease Inhibitor"/>
    <property type="match status" value="1"/>
</dbReference>
<accession>A0A409W4G7</accession>
<sequence>MSSPESDSAPCLAHLPAELMLKILASLSGDRQTLFKLLFLHPNYQVVVEQLLYQSMTCGPGACAQKGFLASVTNNPRLASYVIRFGIIQSSNGPTKSLEWNVILAALQNMVNLTCFVLSLPNPHGRIVYPASSILSILKNRRLEVFKWNVSFPTLEILSFLTTQPELHELLVDMAPCHTPALRSQENQAQSVSVNLPKLRRFTGNCTAIHAVMPHCPDVTSLGWRTNVRDGWHWSENTESQTSFANITSLSIEDVFKPIRDTLLKIVQVRCPALQCLQITFLPSYVEVWISTGLQLCE</sequence>
<dbReference type="InterPro" id="IPR032675">
    <property type="entry name" value="LRR_dom_sf"/>
</dbReference>
<evidence type="ECO:0008006" key="3">
    <source>
        <dbReference type="Google" id="ProtNLM"/>
    </source>
</evidence>
<proteinExistence type="predicted"/>
<dbReference type="AlphaFoldDB" id="A0A409W4G7"/>
<reference evidence="1 2" key="1">
    <citation type="journal article" date="2018" name="Evol. Lett.">
        <title>Horizontal gene cluster transfer increased hallucinogenic mushroom diversity.</title>
        <authorList>
            <person name="Reynolds H.T."/>
            <person name="Vijayakumar V."/>
            <person name="Gluck-Thaler E."/>
            <person name="Korotkin H.B."/>
            <person name="Matheny P.B."/>
            <person name="Slot J.C."/>
        </authorList>
    </citation>
    <scope>NUCLEOTIDE SEQUENCE [LARGE SCALE GENOMIC DNA]</scope>
    <source>
        <strain evidence="1 2">2629</strain>
    </source>
</reference>
<evidence type="ECO:0000313" key="2">
    <source>
        <dbReference type="Proteomes" id="UP000284842"/>
    </source>
</evidence>
<name>A0A409W4G7_9AGAR</name>
<gene>
    <name evidence="1" type="ORF">CVT24_008508</name>
</gene>
<organism evidence="1 2">
    <name type="scientific">Panaeolus cyanescens</name>
    <dbReference type="NCBI Taxonomy" id="181874"/>
    <lineage>
        <taxon>Eukaryota</taxon>
        <taxon>Fungi</taxon>
        <taxon>Dikarya</taxon>
        <taxon>Basidiomycota</taxon>
        <taxon>Agaricomycotina</taxon>
        <taxon>Agaricomycetes</taxon>
        <taxon>Agaricomycetidae</taxon>
        <taxon>Agaricales</taxon>
        <taxon>Agaricineae</taxon>
        <taxon>Galeropsidaceae</taxon>
        <taxon>Panaeolus</taxon>
    </lineage>
</organism>